<proteinExistence type="predicted"/>
<name>A0AAP0MP21_9ROSI</name>
<dbReference type="InterPro" id="IPR057710">
    <property type="entry name" value="DUF7950"/>
</dbReference>
<dbReference type="EMBL" id="JBCGBO010000003">
    <property type="protein sequence ID" value="KAK9215799.1"/>
    <property type="molecule type" value="Genomic_DNA"/>
</dbReference>
<dbReference type="Pfam" id="PF25821">
    <property type="entry name" value="DUF7950"/>
    <property type="match status" value="1"/>
</dbReference>
<comment type="caution">
    <text evidence="2">The sequence shown here is derived from an EMBL/GenBank/DDBJ whole genome shotgun (WGS) entry which is preliminary data.</text>
</comment>
<gene>
    <name evidence="2" type="ORF">WN944_007805</name>
</gene>
<sequence length="369" mass="40342">MIKTMSPFSAATTAKTAEIMSRYRPIAPKPEAPVSPMSESAKIRQSPYLRNLWPQLQARPTRTRKRGRAAISPPTIKRSRTHLFGLSSPCHVTSSPAKNPSLQGFAHPHAHGVAQFTLPNHLATVPASCSLDNPASTATTITTNLVTLPLLPCTPVVSEQTTPLELSNCVESFGEVKVIDLNKVAEIPEEKDLLLQLQGPPSPTNNVISPRPVRPVGSSISVGCINEDSRLTPEAQVVTKKPEEVEEEVESEALPTVISDSHNRVRMANSAFKEMVGQPECSWLDLMVINNSSCKRICGEVMLNFSDSAGMPNNSSNGFSCWVRIEWGSDGKKNSVDAFCDVIRLSCEIKDYLFAWRFHPQASQSCCHV</sequence>
<reference evidence="2 3" key="1">
    <citation type="submission" date="2024-05" db="EMBL/GenBank/DDBJ databases">
        <title>Haplotype-resolved chromosome-level genome assembly of Huyou (Citrus changshanensis).</title>
        <authorList>
            <person name="Miao C."/>
            <person name="Chen W."/>
            <person name="Wu Y."/>
            <person name="Wang L."/>
            <person name="Zhao S."/>
            <person name="Grierson D."/>
            <person name="Xu C."/>
            <person name="Chen K."/>
        </authorList>
    </citation>
    <scope>NUCLEOTIDE SEQUENCE [LARGE SCALE GENOMIC DNA]</scope>
    <source>
        <strain evidence="2">01-14</strain>
        <tissue evidence="2">Leaf</tissue>
    </source>
</reference>
<organism evidence="2 3">
    <name type="scientific">Citrus x changshan-huyou</name>
    <dbReference type="NCBI Taxonomy" id="2935761"/>
    <lineage>
        <taxon>Eukaryota</taxon>
        <taxon>Viridiplantae</taxon>
        <taxon>Streptophyta</taxon>
        <taxon>Embryophyta</taxon>
        <taxon>Tracheophyta</taxon>
        <taxon>Spermatophyta</taxon>
        <taxon>Magnoliopsida</taxon>
        <taxon>eudicotyledons</taxon>
        <taxon>Gunneridae</taxon>
        <taxon>Pentapetalae</taxon>
        <taxon>rosids</taxon>
        <taxon>malvids</taxon>
        <taxon>Sapindales</taxon>
        <taxon>Rutaceae</taxon>
        <taxon>Aurantioideae</taxon>
        <taxon>Citrus</taxon>
    </lineage>
</organism>
<evidence type="ECO:0000259" key="1">
    <source>
        <dbReference type="Pfam" id="PF25821"/>
    </source>
</evidence>
<keyword evidence="3" id="KW-1185">Reference proteome</keyword>
<evidence type="ECO:0000313" key="2">
    <source>
        <dbReference type="EMBL" id="KAK9215799.1"/>
    </source>
</evidence>
<accession>A0AAP0MP21</accession>
<evidence type="ECO:0000313" key="3">
    <source>
        <dbReference type="Proteomes" id="UP001428341"/>
    </source>
</evidence>
<feature type="domain" description="DUF7950" evidence="1">
    <location>
        <begin position="218"/>
        <end position="362"/>
    </location>
</feature>
<dbReference type="PANTHER" id="PTHR33595:SF3">
    <property type="entry name" value="PAS DOMAIN-CONTAINING PROTEIN"/>
    <property type="match status" value="1"/>
</dbReference>
<protein>
    <recommendedName>
        <fullName evidence="1">DUF7950 domain-containing protein</fullName>
    </recommendedName>
</protein>
<dbReference type="AlphaFoldDB" id="A0AAP0MP21"/>
<dbReference type="Proteomes" id="UP001428341">
    <property type="component" value="Unassembled WGS sequence"/>
</dbReference>
<dbReference type="PANTHER" id="PTHR33595">
    <property type="entry name" value="VON WILLEBRAND FACTOR A DOMAIN PROTEIN"/>
    <property type="match status" value="1"/>
</dbReference>